<keyword evidence="2" id="KW-1185">Reference proteome</keyword>
<dbReference type="Gene3D" id="2.130.10.10">
    <property type="entry name" value="YVTN repeat-like/Quinoprotein amine dehydrogenase"/>
    <property type="match status" value="2"/>
</dbReference>
<organism evidence="1 2">
    <name type="scientific">Lineolata rhizophorae</name>
    <dbReference type="NCBI Taxonomy" id="578093"/>
    <lineage>
        <taxon>Eukaryota</taxon>
        <taxon>Fungi</taxon>
        <taxon>Dikarya</taxon>
        <taxon>Ascomycota</taxon>
        <taxon>Pezizomycotina</taxon>
        <taxon>Dothideomycetes</taxon>
        <taxon>Dothideomycetes incertae sedis</taxon>
        <taxon>Lineolatales</taxon>
        <taxon>Lineolataceae</taxon>
        <taxon>Lineolata</taxon>
    </lineage>
</organism>
<reference evidence="1" key="1">
    <citation type="journal article" date="2020" name="Stud. Mycol.">
        <title>101 Dothideomycetes genomes: a test case for predicting lifestyles and emergence of pathogens.</title>
        <authorList>
            <person name="Haridas S."/>
            <person name="Albert R."/>
            <person name="Binder M."/>
            <person name="Bloem J."/>
            <person name="Labutti K."/>
            <person name="Salamov A."/>
            <person name="Andreopoulos B."/>
            <person name="Baker S."/>
            <person name="Barry K."/>
            <person name="Bills G."/>
            <person name="Bluhm B."/>
            <person name="Cannon C."/>
            <person name="Castanera R."/>
            <person name="Culley D."/>
            <person name="Daum C."/>
            <person name="Ezra D."/>
            <person name="Gonzalez J."/>
            <person name="Henrissat B."/>
            <person name="Kuo A."/>
            <person name="Liang C."/>
            <person name="Lipzen A."/>
            <person name="Lutzoni F."/>
            <person name="Magnuson J."/>
            <person name="Mondo S."/>
            <person name="Nolan M."/>
            <person name="Ohm R."/>
            <person name="Pangilinan J."/>
            <person name="Park H.-J."/>
            <person name="Ramirez L."/>
            <person name="Alfaro M."/>
            <person name="Sun H."/>
            <person name="Tritt A."/>
            <person name="Yoshinaga Y."/>
            <person name="Zwiers L.-H."/>
            <person name="Turgeon B."/>
            <person name="Goodwin S."/>
            <person name="Spatafora J."/>
            <person name="Crous P."/>
            <person name="Grigoriev I."/>
        </authorList>
    </citation>
    <scope>NUCLEOTIDE SEQUENCE</scope>
    <source>
        <strain evidence="1">ATCC 16933</strain>
    </source>
</reference>
<gene>
    <name evidence="1" type="ORF">BDY21DRAFT_372202</name>
</gene>
<dbReference type="SUPFAM" id="SSF69322">
    <property type="entry name" value="Tricorn protease domain 2"/>
    <property type="match status" value="1"/>
</dbReference>
<dbReference type="GO" id="GO:1990811">
    <property type="term" value="C:MWP complex"/>
    <property type="evidence" value="ECO:0007669"/>
    <property type="project" value="TreeGrafter"/>
</dbReference>
<dbReference type="GO" id="GO:0005815">
    <property type="term" value="C:microtubule organizing center"/>
    <property type="evidence" value="ECO:0007669"/>
    <property type="project" value="TreeGrafter"/>
</dbReference>
<evidence type="ECO:0000313" key="1">
    <source>
        <dbReference type="EMBL" id="KAF2456735.1"/>
    </source>
</evidence>
<dbReference type="InterPro" id="IPR015943">
    <property type="entry name" value="WD40/YVTN_repeat-like_dom_sf"/>
</dbReference>
<dbReference type="InterPro" id="IPR052778">
    <property type="entry name" value="Centrosome-WD_assoc"/>
</dbReference>
<evidence type="ECO:0000313" key="2">
    <source>
        <dbReference type="Proteomes" id="UP000799766"/>
    </source>
</evidence>
<dbReference type="EMBL" id="MU001682">
    <property type="protein sequence ID" value="KAF2456735.1"/>
    <property type="molecule type" value="Genomic_DNA"/>
</dbReference>
<dbReference type="PANTHER" id="PTHR16220:SF0">
    <property type="entry name" value="WD REPEAT-CONTAINING PROTEIN WRAP73"/>
    <property type="match status" value="1"/>
</dbReference>
<protein>
    <recommendedName>
        <fullName evidence="3">WD40-repeat-containing domain protein</fullName>
    </recommendedName>
</protein>
<dbReference type="PANTHER" id="PTHR16220">
    <property type="entry name" value="WD REPEAT PROTEIN 8-RELATED"/>
    <property type="match status" value="1"/>
</dbReference>
<dbReference type="GO" id="GO:1990810">
    <property type="term" value="P:microtubule anchoring at mitotic spindle pole body"/>
    <property type="evidence" value="ECO:0007669"/>
    <property type="project" value="TreeGrafter"/>
</dbReference>
<dbReference type="Proteomes" id="UP000799766">
    <property type="component" value="Unassembled WGS sequence"/>
</dbReference>
<evidence type="ECO:0008006" key="3">
    <source>
        <dbReference type="Google" id="ProtNLM"/>
    </source>
</evidence>
<sequence length="475" mass="50471">MCVEISDVFTSSQHTVPSPDGEFVAALGGGRLTVRSVASQELVRSIAVGAGAGSKATWLRWGPGAPRKLLVADDEGARVWDLGDTKWSATIDNGSAGMGRIVHADFGGSADEVLLASDFAAKLTVWSLRSGRSVEIRDPKFTTGRGFGYRPRSGIFSLLSRPGPHDVVTLHAPGTYKVMRTLALPTVDAQGLRWSPDGRWLAAWDTASAGCKVVVYTADGNLYRTYTGAGMGADDVPEGLGLGVCSVAWTPRADMLAVSGHDGRVALLGTRTFSPAAILAHAPAVRLPHGPVVVEQVTAARERRYEPATQPLTPPRAPEPTPPARVALLAFDAAGTALATRDDAAPTTLWLWDLARLAPLAVVVQHAPIRTLRWHPSRAGLFLLLCAHDEPVLYVGDTRRNDAPRILRLPLNGPAARLDACWVSTPLDRPPVCLVRGPAGHVLVWPDGREAADDDPNEVSAAFDDSFGSSWLGTT</sequence>
<proteinExistence type="predicted"/>
<dbReference type="OrthoDB" id="308690at2759"/>
<dbReference type="AlphaFoldDB" id="A0A6A6NY61"/>
<accession>A0A6A6NY61</accession>
<name>A0A6A6NY61_9PEZI</name>